<name>A0A1Y2BVY0_9FUNG</name>
<dbReference type="AlphaFoldDB" id="A0A1Y2BVY0"/>
<keyword evidence="3" id="KW-1185">Reference proteome</keyword>
<proteinExistence type="predicted"/>
<reference evidence="2 3" key="1">
    <citation type="submission" date="2016-07" db="EMBL/GenBank/DDBJ databases">
        <title>Pervasive Adenine N6-methylation of Active Genes in Fungi.</title>
        <authorList>
            <consortium name="DOE Joint Genome Institute"/>
            <person name="Mondo S.J."/>
            <person name="Dannebaum R.O."/>
            <person name="Kuo R.C."/>
            <person name="Labutti K."/>
            <person name="Haridas S."/>
            <person name="Kuo A."/>
            <person name="Salamov A."/>
            <person name="Ahrendt S.R."/>
            <person name="Lipzen A."/>
            <person name="Sullivan W."/>
            <person name="Andreopoulos W.B."/>
            <person name="Clum A."/>
            <person name="Lindquist E."/>
            <person name="Daum C."/>
            <person name="Ramamoorthy G.K."/>
            <person name="Gryganskyi A."/>
            <person name="Culley D."/>
            <person name="Magnuson J.K."/>
            <person name="James T.Y."/>
            <person name="O'Malley M.A."/>
            <person name="Stajich J.E."/>
            <person name="Spatafora J.W."/>
            <person name="Visel A."/>
            <person name="Grigoriev I.V."/>
        </authorList>
    </citation>
    <scope>NUCLEOTIDE SEQUENCE [LARGE SCALE GENOMIC DNA]</scope>
    <source>
        <strain evidence="2 3">JEL800</strain>
    </source>
</reference>
<sequence>MTFPITNPNLFYQGEYYWLLENASLVVPTITGNVGANVMSSQPVPNLNHMNMSQANDDPFQLVDFGSADENAQSVVTGTDAMNIGDRQDLMNQGVAQFSSPTQNTTNVDSFQRNFISVSSVLDKNDSQGMLKATRKPGKTGKSVTPKKRPGKKRYYYKSEPQICSCGWSTEHNMSLRTLTVKSLAPFKDAIF</sequence>
<gene>
    <name evidence="2" type="ORF">BCR33DRAFT_769023</name>
</gene>
<evidence type="ECO:0000256" key="1">
    <source>
        <dbReference type="SAM" id="MobiDB-lite"/>
    </source>
</evidence>
<dbReference type="Proteomes" id="UP000193642">
    <property type="component" value="Unassembled WGS sequence"/>
</dbReference>
<feature type="region of interest" description="Disordered" evidence="1">
    <location>
        <begin position="127"/>
        <end position="152"/>
    </location>
</feature>
<organism evidence="2 3">
    <name type="scientific">Rhizoclosmatium globosum</name>
    <dbReference type="NCBI Taxonomy" id="329046"/>
    <lineage>
        <taxon>Eukaryota</taxon>
        <taxon>Fungi</taxon>
        <taxon>Fungi incertae sedis</taxon>
        <taxon>Chytridiomycota</taxon>
        <taxon>Chytridiomycota incertae sedis</taxon>
        <taxon>Chytridiomycetes</taxon>
        <taxon>Chytridiales</taxon>
        <taxon>Chytriomycetaceae</taxon>
        <taxon>Rhizoclosmatium</taxon>
    </lineage>
</organism>
<accession>A0A1Y2BVY0</accession>
<comment type="caution">
    <text evidence="2">The sequence shown here is derived from an EMBL/GenBank/DDBJ whole genome shotgun (WGS) entry which is preliminary data.</text>
</comment>
<feature type="compositionally biased region" description="Basic residues" evidence="1">
    <location>
        <begin position="133"/>
        <end position="152"/>
    </location>
</feature>
<dbReference type="EMBL" id="MCGO01000042">
    <property type="protein sequence ID" value="ORY38906.1"/>
    <property type="molecule type" value="Genomic_DNA"/>
</dbReference>
<protein>
    <submittedName>
        <fullName evidence="2">Uncharacterized protein</fullName>
    </submittedName>
</protein>
<evidence type="ECO:0000313" key="3">
    <source>
        <dbReference type="Proteomes" id="UP000193642"/>
    </source>
</evidence>
<evidence type="ECO:0000313" key="2">
    <source>
        <dbReference type="EMBL" id="ORY38906.1"/>
    </source>
</evidence>